<evidence type="ECO:0000256" key="3">
    <source>
        <dbReference type="ARBA" id="ARBA00023274"/>
    </source>
</evidence>
<dbReference type="InterPro" id="IPR020934">
    <property type="entry name" value="Ribosomal_uS19_CS"/>
</dbReference>
<dbReference type="HAMAP" id="MF_00531">
    <property type="entry name" value="Ribosomal_uS19"/>
    <property type="match status" value="1"/>
</dbReference>
<keyword evidence="2 4" id="KW-0689">Ribosomal protein</keyword>
<dbReference type="OrthoDB" id="2043at2759"/>
<dbReference type="GO" id="GO:0003735">
    <property type="term" value="F:structural constituent of ribosome"/>
    <property type="evidence" value="ECO:0007669"/>
    <property type="project" value="InterPro"/>
</dbReference>
<sequence>MLIRPSPALFKRSVWKGPNLLPITFPAQMPPPPGTPPIKTRARSATILPNFLGLRFAVHNGKIYEDVFITEDMIGRKLGEFVLTRKNPNRRNYKPKPPGGK</sequence>
<dbReference type="PRINTS" id="PR00975">
    <property type="entry name" value="RIBOSOMALS19"/>
</dbReference>
<comment type="caution">
    <text evidence="5">The sequence shown here is derived from an EMBL/GenBank/DDBJ whole genome shotgun (WGS) entry which is preliminary data.</text>
</comment>
<dbReference type="SUPFAM" id="SSF54570">
    <property type="entry name" value="Ribosomal protein S19"/>
    <property type="match status" value="1"/>
</dbReference>
<protein>
    <recommendedName>
        <fullName evidence="7">37S ribosomal protein S19</fullName>
    </recommendedName>
</protein>
<keyword evidence="6" id="KW-1185">Reference proteome</keyword>
<evidence type="ECO:0000313" key="5">
    <source>
        <dbReference type="EMBL" id="KAF7503472.1"/>
    </source>
</evidence>
<dbReference type="PIRSF" id="PIRSF002144">
    <property type="entry name" value="Ribosomal_S19"/>
    <property type="match status" value="1"/>
</dbReference>
<dbReference type="AlphaFoldDB" id="A0A8H7DZ75"/>
<dbReference type="PROSITE" id="PS00323">
    <property type="entry name" value="RIBOSOMAL_S19"/>
    <property type="match status" value="1"/>
</dbReference>
<dbReference type="EMBL" id="JAACFV010000176">
    <property type="protein sequence ID" value="KAF7503472.1"/>
    <property type="molecule type" value="Genomic_DNA"/>
</dbReference>
<dbReference type="GO" id="GO:0003723">
    <property type="term" value="F:RNA binding"/>
    <property type="evidence" value="ECO:0007669"/>
    <property type="project" value="InterPro"/>
</dbReference>
<dbReference type="PANTHER" id="PTHR11880:SF8">
    <property type="entry name" value="SMALL RIBOSOMAL SUBUNIT PROTEIN US19M"/>
    <property type="match status" value="1"/>
</dbReference>
<comment type="similarity">
    <text evidence="1 4">Belongs to the universal ribosomal protein uS19 family.</text>
</comment>
<dbReference type="PANTHER" id="PTHR11880">
    <property type="entry name" value="RIBOSOMAL PROTEIN S19P FAMILY MEMBER"/>
    <property type="match status" value="1"/>
</dbReference>
<dbReference type="Proteomes" id="UP000606974">
    <property type="component" value="Unassembled WGS sequence"/>
</dbReference>
<accession>A0A8H7DZ75</accession>
<name>A0A8H7DZ75_9EURO</name>
<evidence type="ECO:0008006" key="7">
    <source>
        <dbReference type="Google" id="ProtNLM"/>
    </source>
</evidence>
<dbReference type="InterPro" id="IPR023575">
    <property type="entry name" value="Ribosomal_uS19_SF"/>
</dbReference>
<dbReference type="GO" id="GO:0005763">
    <property type="term" value="C:mitochondrial small ribosomal subunit"/>
    <property type="evidence" value="ECO:0007669"/>
    <property type="project" value="TreeGrafter"/>
</dbReference>
<evidence type="ECO:0000256" key="4">
    <source>
        <dbReference type="RuleBase" id="RU003485"/>
    </source>
</evidence>
<dbReference type="GO" id="GO:0000028">
    <property type="term" value="P:ribosomal small subunit assembly"/>
    <property type="evidence" value="ECO:0007669"/>
    <property type="project" value="TreeGrafter"/>
</dbReference>
<keyword evidence="3 4" id="KW-0687">Ribonucleoprotein</keyword>
<proteinExistence type="inferred from homology"/>
<evidence type="ECO:0000313" key="6">
    <source>
        <dbReference type="Proteomes" id="UP000606974"/>
    </source>
</evidence>
<dbReference type="Gene3D" id="3.30.860.10">
    <property type="entry name" value="30s Ribosomal Protein S19, Chain A"/>
    <property type="match status" value="1"/>
</dbReference>
<organism evidence="5 6">
    <name type="scientific">Endocarpon pusillum</name>
    <dbReference type="NCBI Taxonomy" id="364733"/>
    <lineage>
        <taxon>Eukaryota</taxon>
        <taxon>Fungi</taxon>
        <taxon>Dikarya</taxon>
        <taxon>Ascomycota</taxon>
        <taxon>Pezizomycotina</taxon>
        <taxon>Eurotiomycetes</taxon>
        <taxon>Chaetothyriomycetidae</taxon>
        <taxon>Verrucariales</taxon>
        <taxon>Verrucariaceae</taxon>
        <taxon>Endocarpon</taxon>
    </lineage>
</organism>
<dbReference type="InterPro" id="IPR002222">
    <property type="entry name" value="Ribosomal_uS19"/>
</dbReference>
<evidence type="ECO:0000256" key="2">
    <source>
        <dbReference type="ARBA" id="ARBA00022980"/>
    </source>
</evidence>
<dbReference type="Pfam" id="PF00203">
    <property type="entry name" value="Ribosomal_S19"/>
    <property type="match status" value="1"/>
</dbReference>
<reference evidence="5" key="1">
    <citation type="submission" date="2020-02" db="EMBL/GenBank/DDBJ databases">
        <authorList>
            <person name="Palmer J.M."/>
        </authorList>
    </citation>
    <scope>NUCLEOTIDE SEQUENCE</scope>
    <source>
        <strain evidence="5">EPUS1.4</strain>
        <tissue evidence="5">Thallus</tissue>
    </source>
</reference>
<gene>
    <name evidence="5" type="ORF">GJ744_003701</name>
</gene>
<evidence type="ECO:0000256" key="1">
    <source>
        <dbReference type="ARBA" id="ARBA00007345"/>
    </source>
</evidence>
<dbReference type="GO" id="GO:0006412">
    <property type="term" value="P:translation"/>
    <property type="evidence" value="ECO:0007669"/>
    <property type="project" value="InterPro"/>
</dbReference>